<feature type="domain" description="AsmA" evidence="2">
    <location>
        <begin position="22"/>
        <end position="597"/>
    </location>
</feature>
<name>A0A3B0W2G2_9ZZZZ</name>
<dbReference type="GO" id="GO:0005886">
    <property type="term" value="C:plasma membrane"/>
    <property type="evidence" value="ECO:0007669"/>
    <property type="project" value="TreeGrafter"/>
</dbReference>
<protein>
    <recommendedName>
        <fullName evidence="2">AsmA domain-containing protein</fullName>
    </recommendedName>
</protein>
<dbReference type="InterPro" id="IPR052894">
    <property type="entry name" value="AsmA-related"/>
</dbReference>
<feature type="transmembrane region" description="Helical" evidence="1">
    <location>
        <begin position="25"/>
        <end position="51"/>
    </location>
</feature>
<dbReference type="AlphaFoldDB" id="A0A3B0W2G2"/>
<evidence type="ECO:0000313" key="3">
    <source>
        <dbReference type="EMBL" id="VAW37754.1"/>
    </source>
</evidence>
<organism evidence="3">
    <name type="scientific">hydrothermal vent metagenome</name>
    <dbReference type="NCBI Taxonomy" id="652676"/>
    <lineage>
        <taxon>unclassified sequences</taxon>
        <taxon>metagenomes</taxon>
        <taxon>ecological metagenomes</taxon>
    </lineage>
</organism>
<proteinExistence type="predicted"/>
<sequence>MSRFFNDRCVILALLYKDDSVMKKLFKWMVGILISLVVLVVIAAVVLPLVLDPNDHKDRIEGEIQQQIGRQAQLNGEIQWSVFPWLALTFNDVDIKNATGFKGDNLAKIQTLSARVKLLPLLKQNVEIGRVVIDTAEFTLQVNKQGHSNWQSILDNLNSGNDTKQESGSPSDKFSIAGISLNNITLNYFDSQAGMTLNISKLELTTSEIAINSLVTIATSMQILMPDSGLNINLTSDIIAKNLLSDEGIEFSINNFKVAGQLSSDSPIPLDINATQVGVINLAKDTLLFPKVIITAGDAQITSDISGSNISQNMSLSGSYSLASFNLNKFMASLLGSPLVSSDIFADFSSTGKWLLSGNHLKLADLVIKFDKTVINGSTDIKDLDNLRGKFGLNINQLNIDDFVGDEDSSASGSNNPANSEINFGNLTGSINIDSLTASGTKIDNVKMQVKTNGAKMVLEPVTADFYQGMLVTAVRVNTKAKSNKIIVEHKMNKIQAGPLLTDLAGSELLTGIGNLDINLNIDEPFSEIPLKTAHGQINYTLADGAIYGVDVFGMMQTGLSMLYPELKQEEDDGIKKTSFALMQLDADINAGIITTRVLKIESPYLQITGEVTIDLINMSIDGTIEPVLLDIPDQLVSDKYTKLLNIPIPVAVSGSLLEPDIKIDAKKLLLATQKERIDKEKDKLKGKLLDSLFGKDKDK</sequence>
<dbReference type="EMBL" id="UOEW01000177">
    <property type="protein sequence ID" value="VAW37754.1"/>
    <property type="molecule type" value="Genomic_DNA"/>
</dbReference>
<dbReference type="GO" id="GO:0090313">
    <property type="term" value="P:regulation of protein targeting to membrane"/>
    <property type="evidence" value="ECO:0007669"/>
    <property type="project" value="TreeGrafter"/>
</dbReference>
<reference evidence="3" key="1">
    <citation type="submission" date="2018-06" db="EMBL/GenBank/DDBJ databases">
        <authorList>
            <person name="Zhirakovskaya E."/>
        </authorList>
    </citation>
    <scope>NUCLEOTIDE SEQUENCE</scope>
</reference>
<evidence type="ECO:0000256" key="1">
    <source>
        <dbReference type="SAM" id="Phobius"/>
    </source>
</evidence>
<dbReference type="PANTHER" id="PTHR30441">
    <property type="entry name" value="DUF748 DOMAIN-CONTAINING PROTEIN"/>
    <property type="match status" value="1"/>
</dbReference>
<keyword evidence="1" id="KW-0472">Membrane</keyword>
<evidence type="ECO:0000259" key="2">
    <source>
        <dbReference type="Pfam" id="PF05170"/>
    </source>
</evidence>
<dbReference type="InterPro" id="IPR007844">
    <property type="entry name" value="AsmA"/>
</dbReference>
<accession>A0A3B0W2G2</accession>
<dbReference type="PANTHER" id="PTHR30441:SF4">
    <property type="entry name" value="PROTEIN ASMA"/>
    <property type="match status" value="1"/>
</dbReference>
<gene>
    <name evidence="3" type="ORF">MNBD_GAMMA01-112</name>
</gene>
<dbReference type="Pfam" id="PF05170">
    <property type="entry name" value="AsmA"/>
    <property type="match status" value="1"/>
</dbReference>
<keyword evidence="1" id="KW-1133">Transmembrane helix</keyword>
<keyword evidence="1" id="KW-0812">Transmembrane</keyword>